<sequence>MVLSAGEVSKAPKVFMMSPCESPPGSLIVGCLATEFSPTESVRFKWLDQRGNALTDFIQYPTIGSKDKMLKYIQKFNVTVDTKKWFDGEIVTCTIRDTNNNRDIKQEISFKKGDGKNPSDNIYKPESMNTETVSHVCEVTSPKLGDVYITWKMGGQPYIEGRTSAPIHQNNYMSALSILFICCSVF</sequence>
<dbReference type="Gene3D" id="2.60.40.10">
    <property type="entry name" value="Immunoglobulins"/>
    <property type="match status" value="1"/>
</dbReference>
<evidence type="ECO:0000313" key="2">
    <source>
        <dbReference type="EMBL" id="KAI2666220.1"/>
    </source>
</evidence>
<dbReference type="InterPro" id="IPR013783">
    <property type="entry name" value="Ig-like_fold"/>
</dbReference>
<dbReference type="Proteomes" id="UP000830375">
    <property type="component" value="Unassembled WGS sequence"/>
</dbReference>
<proteinExistence type="predicted"/>
<comment type="caution">
    <text evidence="2">The sequence shown here is derived from an EMBL/GenBank/DDBJ whole genome shotgun (WGS) entry which is preliminary data.</text>
</comment>
<reference evidence="2 3" key="1">
    <citation type="submission" date="2022-01" db="EMBL/GenBank/DDBJ databases">
        <title>A high-quality chromosome-level genome assembly of rohu carp, Labeo rohita.</title>
        <authorList>
            <person name="Arick M.A. II"/>
            <person name="Hsu C.-Y."/>
            <person name="Magbanua Z."/>
            <person name="Pechanova O."/>
            <person name="Grover C."/>
            <person name="Miller E."/>
            <person name="Thrash A."/>
            <person name="Ezzel L."/>
            <person name="Alam S."/>
            <person name="Benzie J."/>
            <person name="Hamilton M."/>
            <person name="Karsi A."/>
            <person name="Lawrence M.L."/>
            <person name="Peterson D.G."/>
        </authorList>
    </citation>
    <scope>NUCLEOTIDE SEQUENCE [LARGE SCALE GENOMIC DNA]</scope>
    <source>
        <strain evidence="3">BAU-BD-2019</strain>
        <tissue evidence="2">Blood</tissue>
    </source>
</reference>
<gene>
    <name evidence="2" type="ORF">H4Q32_010032</name>
</gene>
<dbReference type="InterPro" id="IPR003597">
    <property type="entry name" value="Ig_C1-set"/>
</dbReference>
<name>A0ABQ8MTQ0_LABRO</name>
<dbReference type="Pfam" id="PF07654">
    <property type="entry name" value="C1-set"/>
    <property type="match status" value="1"/>
</dbReference>
<dbReference type="SUPFAM" id="SSF48726">
    <property type="entry name" value="Immunoglobulin"/>
    <property type="match status" value="2"/>
</dbReference>
<evidence type="ECO:0000259" key="1">
    <source>
        <dbReference type="PROSITE" id="PS50835"/>
    </source>
</evidence>
<protein>
    <submittedName>
        <fullName evidence="2">Ig mu chain C region</fullName>
    </submittedName>
</protein>
<dbReference type="InterPro" id="IPR036179">
    <property type="entry name" value="Ig-like_dom_sf"/>
</dbReference>
<feature type="domain" description="Ig-like" evidence="1">
    <location>
        <begin position="12"/>
        <end position="109"/>
    </location>
</feature>
<keyword evidence="3" id="KW-1185">Reference proteome</keyword>
<organism evidence="2 3">
    <name type="scientific">Labeo rohita</name>
    <name type="common">Indian major carp</name>
    <name type="synonym">Cyprinus rohita</name>
    <dbReference type="NCBI Taxonomy" id="84645"/>
    <lineage>
        <taxon>Eukaryota</taxon>
        <taxon>Metazoa</taxon>
        <taxon>Chordata</taxon>
        <taxon>Craniata</taxon>
        <taxon>Vertebrata</taxon>
        <taxon>Euteleostomi</taxon>
        <taxon>Actinopterygii</taxon>
        <taxon>Neopterygii</taxon>
        <taxon>Teleostei</taxon>
        <taxon>Ostariophysi</taxon>
        <taxon>Cypriniformes</taxon>
        <taxon>Cyprinidae</taxon>
        <taxon>Labeoninae</taxon>
        <taxon>Labeonini</taxon>
        <taxon>Labeo</taxon>
    </lineage>
</organism>
<accession>A0ABQ8MTQ0</accession>
<dbReference type="InterPro" id="IPR007110">
    <property type="entry name" value="Ig-like_dom"/>
</dbReference>
<dbReference type="PROSITE" id="PS50835">
    <property type="entry name" value="IG_LIKE"/>
    <property type="match status" value="1"/>
</dbReference>
<dbReference type="EMBL" id="JACTAM010000003">
    <property type="protein sequence ID" value="KAI2666220.1"/>
    <property type="molecule type" value="Genomic_DNA"/>
</dbReference>
<evidence type="ECO:0000313" key="3">
    <source>
        <dbReference type="Proteomes" id="UP000830375"/>
    </source>
</evidence>